<sequence length="59" mass="6829">MEGISDEAFHWKSRRGEGKMYGKVRRPEKILKDSENPERKLRKIGKGEQADLAKWADGN</sequence>
<keyword evidence="3" id="KW-1185">Reference proteome</keyword>
<feature type="region of interest" description="Disordered" evidence="1">
    <location>
        <begin position="19"/>
        <end position="59"/>
    </location>
</feature>
<comment type="caution">
    <text evidence="2">The sequence shown here is derived from an EMBL/GenBank/DDBJ whole genome shotgun (WGS) entry which is preliminary data.</text>
</comment>
<reference evidence="2 3" key="1">
    <citation type="journal article" date="2016" name="Sci. Rep.">
        <title>Metabolic traits of an uncultured archaeal lineage -MSBL1- from brine pools of the Red Sea.</title>
        <authorList>
            <person name="Mwirichia R."/>
            <person name="Alam I."/>
            <person name="Rashid M."/>
            <person name="Vinu M."/>
            <person name="Ba-Alawi W."/>
            <person name="Anthony Kamau A."/>
            <person name="Kamanda Ngugi D."/>
            <person name="Goker M."/>
            <person name="Klenk H.P."/>
            <person name="Bajic V."/>
            <person name="Stingl U."/>
        </authorList>
    </citation>
    <scope>NUCLEOTIDE SEQUENCE [LARGE SCALE GENOMIC DNA]</scope>
    <source>
        <strain evidence="2">SCGC-AAA259A05</strain>
    </source>
</reference>
<organism evidence="2 3">
    <name type="scientific">candidate division MSBL1 archaeon SCGC-AAA259A05</name>
    <dbReference type="NCBI Taxonomy" id="1698259"/>
    <lineage>
        <taxon>Archaea</taxon>
        <taxon>Methanobacteriati</taxon>
        <taxon>Methanobacteriota</taxon>
        <taxon>candidate division MSBL1</taxon>
    </lineage>
</organism>
<dbReference type="Proteomes" id="UP000070163">
    <property type="component" value="Unassembled WGS sequence"/>
</dbReference>
<evidence type="ECO:0000313" key="3">
    <source>
        <dbReference type="Proteomes" id="UP000070163"/>
    </source>
</evidence>
<accession>A0A133U9K2</accession>
<evidence type="ECO:0000313" key="2">
    <source>
        <dbReference type="EMBL" id="KXA90857.1"/>
    </source>
</evidence>
<feature type="compositionally biased region" description="Basic and acidic residues" evidence="1">
    <location>
        <begin position="19"/>
        <end position="51"/>
    </location>
</feature>
<dbReference type="AlphaFoldDB" id="A0A133U9K2"/>
<dbReference type="EMBL" id="LHXJ01000034">
    <property type="protein sequence ID" value="KXA90857.1"/>
    <property type="molecule type" value="Genomic_DNA"/>
</dbReference>
<name>A0A133U9K2_9EURY</name>
<protein>
    <submittedName>
        <fullName evidence="2">Uncharacterized protein</fullName>
    </submittedName>
</protein>
<proteinExistence type="predicted"/>
<evidence type="ECO:0000256" key="1">
    <source>
        <dbReference type="SAM" id="MobiDB-lite"/>
    </source>
</evidence>
<gene>
    <name evidence="2" type="ORF">AKJ57_03340</name>
</gene>